<dbReference type="InterPro" id="IPR007183">
    <property type="entry name" value="UPF0280"/>
</dbReference>
<dbReference type="AlphaFoldDB" id="A0A841K523"/>
<gene>
    <name evidence="1" type="ORF">HNQ73_001023</name>
</gene>
<comment type="caution">
    <text evidence="1">The sequence shown here is derived from an EMBL/GenBank/DDBJ whole genome shotgun (WGS) entry which is preliminary data.</text>
</comment>
<keyword evidence="2" id="KW-1185">Reference proteome</keyword>
<dbReference type="Gene3D" id="3.10.520.10">
    <property type="entry name" value="ApbE-like domains"/>
    <property type="match status" value="1"/>
</dbReference>
<evidence type="ECO:0000313" key="1">
    <source>
        <dbReference type="EMBL" id="MBB6167405.1"/>
    </source>
</evidence>
<dbReference type="Proteomes" id="UP000588017">
    <property type="component" value="Unassembled WGS sequence"/>
</dbReference>
<dbReference type="PIRSF" id="PIRSF006421">
    <property type="entry name" value="UCP006421"/>
    <property type="match status" value="1"/>
</dbReference>
<dbReference type="NCBIfam" id="NF003322">
    <property type="entry name" value="PRK04334.1-2"/>
    <property type="match status" value="1"/>
</dbReference>
<name>A0A841K523_9HYPH</name>
<dbReference type="EMBL" id="JACHEH010000002">
    <property type="protein sequence ID" value="MBB6167405.1"/>
    <property type="molecule type" value="Genomic_DNA"/>
</dbReference>
<dbReference type="InterPro" id="IPR003374">
    <property type="entry name" value="ApbE-like_sf"/>
</dbReference>
<reference evidence="1 2" key="1">
    <citation type="submission" date="2020-08" db="EMBL/GenBank/DDBJ databases">
        <title>Genomic Encyclopedia of Type Strains, Phase IV (KMG-IV): sequencing the most valuable type-strain genomes for metagenomic binning, comparative biology and taxonomic classification.</title>
        <authorList>
            <person name="Goeker M."/>
        </authorList>
    </citation>
    <scope>NUCLEOTIDE SEQUENCE [LARGE SCALE GENOMIC DNA]</scope>
    <source>
        <strain evidence="1 2">DSM 101465</strain>
    </source>
</reference>
<accession>A0A841K523</accession>
<organism evidence="1 2">
    <name type="scientific">Chelatococcus composti</name>
    <dbReference type="NCBI Taxonomy" id="1743235"/>
    <lineage>
        <taxon>Bacteria</taxon>
        <taxon>Pseudomonadati</taxon>
        <taxon>Pseudomonadota</taxon>
        <taxon>Alphaproteobacteria</taxon>
        <taxon>Hyphomicrobiales</taxon>
        <taxon>Chelatococcaceae</taxon>
        <taxon>Chelatococcus</taxon>
    </lineage>
</organism>
<evidence type="ECO:0000313" key="2">
    <source>
        <dbReference type="Proteomes" id="UP000588017"/>
    </source>
</evidence>
<proteinExistence type="predicted"/>
<dbReference type="RefSeq" id="WP_183332897.1">
    <property type="nucleotide sequence ID" value="NZ_BMHX01000002.1"/>
</dbReference>
<dbReference type="SUPFAM" id="SSF143631">
    <property type="entry name" value="ApbE-like"/>
    <property type="match status" value="1"/>
</dbReference>
<sequence>MRDAPFARMLPDGRRLHLQHGPIDLVIEAWGATGEVARAYEAAARRFATLLDELCAELPALRRQARPGEPPLAGTVARRMQEAVLPYAHDAFITPMAAVAGADADEILAAMLAAARLDKAYVNNGGDIALHLAPGSTFAIGMVDRPDAPCLFGTLRLSAGQGVGGIATSGRHGRSFSLGIADAVTVLARDAAVADAAATMIANAVDLPGHPAVTRVPASALAPDSDLGDRLVTRAVRRLEPVDVAAALDAGCAFAQTLLHRGLIIAAALHLQGHTRTVGSLPGAPIAAAPVPLLADTLGETGPIHA</sequence>
<protein>
    <submittedName>
        <fullName evidence="1">Uncharacterized protein</fullName>
    </submittedName>
</protein>